<organism evidence="2 3">
    <name type="scientific">Trifolium medium</name>
    <dbReference type="NCBI Taxonomy" id="97028"/>
    <lineage>
        <taxon>Eukaryota</taxon>
        <taxon>Viridiplantae</taxon>
        <taxon>Streptophyta</taxon>
        <taxon>Embryophyta</taxon>
        <taxon>Tracheophyta</taxon>
        <taxon>Spermatophyta</taxon>
        <taxon>Magnoliopsida</taxon>
        <taxon>eudicotyledons</taxon>
        <taxon>Gunneridae</taxon>
        <taxon>Pentapetalae</taxon>
        <taxon>rosids</taxon>
        <taxon>fabids</taxon>
        <taxon>Fabales</taxon>
        <taxon>Fabaceae</taxon>
        <taxon>Papilionoideae</taxon>
        <taxon>50 kb inversion clade</taxon>
        <taxon>NPAAA clade</taxon>
        <taxon>Hologalegina</taxon>
        <taxon>IRL clade</taxon>
        <taxon>Trifolieae</taxon>
        <taxon>Trifolium</taxon>
    </lineage>
</organism>
<evidence type="ECO:0000313" key="3">
    <source>
        <dbReference type="Proteomes" id="UP000265520"/>
    </source>
</evidence>
<proteinExistence type="predicted"/>
<comment type="caution">
    <text evidence="2">The sequence shown here is derived from an EMBL/GenBank/DDBJ whole genome shotgun (WGS) entry which is preliminary data.</text>
</comment>
<accession>A0A392R3I9</accession>
<evidence type="ECO:0000313" key="2">
    <source>
        <dbReference type="EMBL" id="MCI31123.1"/>
    </source>
</evidence>
<feature type="compositionally biased region" description="Basic and acidic residues" evidence="1">
    <location>
        <begin position="25"/>
        <end position="47"/>
    </location>
</feature>
<reference evidence="2 3" key="1">
    <citation type="journal article" date="2018" name="Front. Plant Sci.">
        <title>Red Clover (Trifolium pratense) and Zigzag Clover (T. medium) - A Picture of Genomic Similarities and Differences.</title>
        <authorList>
            <person name="Dluhosova J."/>
            <person name="Istvanek J."/>
            <person name="Nedelnik J."/>
            <person name="Repkova J."/>
        </authorList>
    </citation>
    <scope>NUCLEOTIDE SEQUENCE [LARGE SCALE GENOMIC DNA]</scope>
    <source>
        <strain evidence="3">cv. 10/8</strain>
        <tissue evidence="2">Leaf</tissue>
    </source>
</reference>
<keyword evidence="3" id="KW-1185">Reference proteome</keyword>
<name>A0A392R3I9_9FABA</name>
<evidence type="ECO:0000256" key="1">
    <source>
        <dbReference type="SAM" id="MobiDB-lite"/>
    </source>
</evidence>
<dbReference type="EMBL" id="LXQA010184798">
    <property type="protein sequence ID" value="MCI31123.1"/>
    <property type="molecule type" value="Genomic_DNA"/>
</dbReference>
<feature type="non-terminal residue" evidence="2">
    <location>
        <position position="1"/>
    </location>
</feature>
<dbReference type="Proteomes" id="UP000265520">
    <property type="component" value="Unassembled WGS sequence"/>
</dbReference>
<dbReference type="AlphaFoldDB" id="A0A392R3I9"/>
<feature type="region of interest" description="Disordered" evidence="1">
    <location>
        <begin position="21"/>
        <end position="47"/>
    </location>
</feature>
<protein>
    <submittedName>
        <fullName evidence="2">Uncharacterized protein</fullName>
    </submittedName>
</protein>
<sequence length="47" mass="5253">HGMQTAWTTCLELGRRSVVRNGGIRKKEDKRKVERSGGRGTKVDRAA</sequence>